<keyword evidence="2" id="KW-1185">Reference proteome</keyword>
<dbReference type="Proteomes" id="UP000298714">
    <property type="component" value="Chromosome"/>
</dbReference>
<dbReference type="AlphaFoldDB" id="A0A4D7BUB3"/>
<dbReference type="RefSeq" id="WP_222873975.1">
    <property type="nucleotide sequence ID" value="NZ_CP039704.1"/>
</dbReference>
<gene>
    <name evidence="1" type="ORF">E6W36_05095</name>
</gene>
<organism evidence="1 2">
    <name type="scientific">Hankyongella ginsenosidimutans</name>
    <dbReference type="NCBI Taxonomy" id="1763828"/>
    <lineage>
        <taxon>Bacteria</taxon>
        <taxon>Pseudomonadati</taxon>
        <taxon>Pseudomonadota</taxon>
        <taxon>Alphaproteobacteria</taxon>
        <taxon>Sphingomonadales</taxon>
        <taxon>Sphingomonadaceae</taxon>
        <taxon>Hankyongella</taxon>
    </lineage>
</organism>
<accession>A0A4D7BUB3</accession>
<evidence type="ECO:0000313" key="2">
    <source>
        <dbReference type="Proteomes" id="UP000298714"/>
    </source>
</evidence>
<dbReference type="EMBL" id="CP039704">
    <property type="protein sequence ID" value="QCI79159.1"/>
    <property type="molecule type" value="Genomic_DNA"/>
</dbReference>
<dbReference type="KEGG" id="hgn:E6W36_05095"/>
<protein>
    <submittedName>
        <fullName evidence="1">Uncharacterized protein</fullName>
    </submittedName>
</protein>
<sequence length="95" mass="10329">MRIGGYGVDGRLLEIHLLRADAGPEPGWYWPDGCGVTASRRCWSGAAHRQRWSGRTPALKARLCWPKSCALPFPSPAGCARRAPGLWRGMQAPSG</sequence>
<name>A0A4D7BUB3_9SPHN</name>
<evidence type="ECO:0000313" key="1">
    <source>
        <dbReference type="EMBL" id="QCI79159.1"/>
    </source>
</evidence>
<proteinExistence type="predicted"/>
<reference evidence="2" key="1">
    <citation type="submission" date="2019-04" db="EMBL/GenBank/DDBJ databases">
        <title>Complete genome sequence of Sphingomonas sp. W1-2-3.</title>
        <authorList>
            <person name="Im W.T."/>
        </authorList>
    </citation>
    <scope>NUCLEOTIDE SEQUENCE [LARGE SCALE GENOMIC DNA]</scope>
    <source>
        <strain evidence="2">W1-2-3</strain>
    </source>
</reference>